<accession>A0A011NG84</accession>
<sequence>MARRITHLEKLRSELRGMSRGDPLIITERAIELVPRSTRCRRSWATTCT</sequence>
<organism evidence="1 2">
    <name type="scientific">Candidatus Accumulibacter appositus</name>
    <dbReference type="NCBI Taxonomy" id="1454003"/>
    <lineage>
        <taxon>Bacteria</taxon>
        <taxon>Pseudomonadati</taxon>
        <taxon>Pseudomonadota</taxon>
        <taxon>Betaproteobacteria</taxon>
        <taxon>Candidatus Accumulibacter</taxon>
    </lineage>
</organism>
<name>A0A011NG84_9PROT</name>
<gene>
    <name evidence="1" type="ORF">AW10_01031</name>
</gene>
<proteinExistence type="predicted"/>
<protein>
    <submittedName>
        <fullName evidence="1">Uncharacterized protein</fullName>
    </submittedName>
</protein>
<reference evidence="1 2" key="1">
    <citation type="submission" date="2014-02" db="EMBL/GenBank/DDBJ databases">
        <title>Expanding our view of genomic diversity in Candidatus Accumulibacter clades.</title>
        <authorList>
            <person name="Skennerton C.T."/>
            <person name="Barr J.J."/>
            <person name="Slater F.R."/>
            <person name="Bond P.L."/>
            <person name="Tyson G.W."/>
        </authorList>
    </citation>
    <scope>NUCLEOTIDE SEQUENCE [LARGE SCALE GENOMIC DNA]</scope>
    <source>
        <strain evidence="2">BA-92</strain>
    </source>
</reference>
<comment type="caution">
    <text evidence="1">The sequence shown here is derived from an EMBL/GenBank/DDBJ whole genome shotgun (WGS) entry which is preliminary data.</text>
</comment>
<evidence type="ECO:0000313" key="2">
    <source>
        <dbReference type="Proteomes" id="UP000021816"/>
    </source>
</evidence>
<evidence type="ECO:0000313" key="1">
    <source>
        <dbReference type="EMBL" id="EXI81723.1"/>
    </source>
</evidence>
<dbReference type="Proteomes" id="UP000021816">
    <property type="component" value="Unassembled WGS sequence"/>
</dbReference>
<dbReference type="EMBL" id="JEMX01000019">
    <property type="protein sequence ID" value="EXI81723.1"/>
    <property type="molecule type" value="Genomic_DNA"/>
</dbReference>
<dbReference type="AlphaFoldDB" id="A0A011NG84"/>